<reference evidence="1 2" key="1">
    <citation type="submission" date="2020-09" db="EMBL/GenBank/DDBJ databases">
        <title>Novel species of Mucilaginibacter isolated from a glacier on the Tibetan Plateau.</title>
        <authorList>
            <person name="Liu Q."/>
            <person name="Xin Y.-H."/>
        </authorList>
    </citation>
    <scope>NUCLEOTIDE SEQUENCE [LARGE SCALE GENOMIC DNA]</scope>
    <source>
        <strain evidence="1 2">ZT4R22</strain>
    </source>
</reference>
<dbReference type="Gene3D" id="2.60.40.1180">
    <property type="entry name" value="Golgi alpha-mannosidase II"/>
    <property type="match status" value="1"/>
</dbReference>
<dbReference type="InterPro" id="IPR013780">
    <property type="entry name" value="Glyco_hydro_b"/>
</dbReference>
<dbReference type="Gene3D" id="3.20.20.80">
    <property type="entry name" value="Glycosidases"/>
    <property type="match status" value="1"/>
</dbReference>
<comment type="caution">
    <text evidence="1">The sequence shown here is derived from an EMBL/GenBank/DDBJ whole genome shotgun (WGS) entry which is preliminary data.</text>
</comment>
<keyword evidence="2" id="KW-1185">Reference proteome</keyword>
<evidence type="ECO:0000313" key="1">
    <source>
        <dbReference type="EMBL" id="MBD1363097.1"/>
    </source>
</evidence>
<name>A0ABR7WNM8_9SPHI</name>
<dbReference type="PROSITE" id="PS51257">
    <property type="entry name" value="PROKAR_LIPOPROTEIN"/>
    <property type="match status" value="1"/>
</dbReference>
<dbReference type="PANTHER" id="PTHR43576:SF3">
    <property type="entry name" value="ALPHA-L-ARABINOFURANOSIDASE C"/>
    <property type="match status" value="1"/>
</dbReference>
<dbReference type="InterPro" id="IPR017853">
    <property type="entry name" value="GH"/>
</dbReference>
<dbReference type="SUPFAM" id="SSF51445">
    <property type="entry name" value="(Trans)glycosidases"/>
    <property type="match status" value="1"/>
</dbReference>
<dbReference type="RefSeq" id="WP_191187768.1">
    <property type="nucleotide sequence ID" value="NZ_JACWMY010000002.1"/>
</dbReference>
<protein>
    <submittedName>
        <fullName evidence="1">Alpha-L-arabinofuranosidase</fullName>
    </submittedName>
</protein>
<dbReference type="Proteomes" id="UP000606600">
    <property type="component" value="Unassembled WGS sequence"/>
</dbReference>
<evidence type="ECO:0000313" key="2">
    <source>
        <dbReference type="Proteomes" id="UP000606600"/>
    </source>
</evidence>
<organism evidence="1 2">
    <name type="scientific">Mucilaginibacter pankratovii</name>
    <dbReference type="NCBI Taxonomy" id="2772110"/>
    <lineage>
        <taxon>Bacteria</taxon>
        <taxon>Pseudomonadati</taxon>
        <taxon>Bacteroidota</taxon>
        <taxon>Sphingobacteriia</taxon>
        <taxon>Sphingobacteriales</taxon>
        <taxon>Sphingobacteriaceae</taxon>
        <taxon>Mucilaginibacter</taxon>
    </lineage>
</organism>
<sequence length="584" mass="61957">MRYIKVLSVTAVVVICIMQACTKEKKQVAPVDTGGAGTTGGTDGSTVILPQTDAALAATQGFFMDAWQTKTFTAPTAAVSAAKPAAGSIFANVDYSKVISKVSKYMFGNNTNPYMGQYVTEPVLMNNITSLSPNILRFPGGSLSDIYFWDGVTPADAPAELLDATGKSSPAGYWYGNKTDSWTFSLDNYYKVLQQTNSTGIITVNYGYARYGTGTNPAAAAAHLAAQWVRYDKGRTKYWEIGNENYGSWEAGNRINTVANKDGQPERVTGAVYGTHFKIYADSMRKAAAEVGNTGIKIGIVLTEDDERKNTSVITQNWNAGALAQAGNSPDFFVVHNYYTPSGQNSTADVILATPASVTPNMVSWVKTSASNAGVTLKPIALDEWNIFATGSKQMVSNVAGVHAALTLGETIKNQFGMACRWDLANGWESGNDHGLFNTGDEPGAAKWNARPAFYYLYFFQKYFGDRMVSSTVTGSADIMSYASSFTSGQAGTVLVNKGSADHAVTVKLSNFAAGTKYYYYTLNGGTDNGTFSQKVFVNGTGPAGASGGPANYSTMAASSADIAGGITVNVPARGAVFLIADGK</sequence>
<proteinExistence type="predicted"/>
<accession>A0ABR7WNM8</accession>
<dbReference type="PANTHER" id="PTHR43576">
    <property type="entry name" value="ALPHA-L-ARABINOFURANOSIDASE C-RELATED"/>
    <property type="match status" value="1"/>
</dbReference>
<gene>
    <name evidence="1" type="ORF">IDJ77_04670</name>
</gene>
<dbReference type="EMBL" id="JACWMY010000002">
    <property type="protein sequence ID" value="MBD1363097.1"/>
    <property type="molecule type" value="Genomic_DNA"/>
</dbReference>